<proteinExistence type="predicted"/>
<feature type="domain" description="Phage neck terminator protein gp12-like" evidence="1">
    <location>
        <begin position="24"/>
        <end position="157"/>
    </location>
</feature>
<dbReference type="InterPro" id="IPR057087">
    <property type="entry name" value="Gp12-like"/>
</dbReference>
<dbReference type="OrthoDB" id="2921463at2"/>
<dbReference type="EMBL" id="CP009286">
    <property type="protein sequence ID" value="AIQ61856.1"/>
    <property type="molecule type" value="Genomic_DNA"/>
</dbReference>
<evidence type="ECO:0000313" key="2">
    <source>
        <dbReference type="EMBL" id="AIQ61856.1"/>
    </source>
</evidence>
<organism evidence="2 3">
    <name type="scientific">Paenibacillus stellifer</name>
    <dbReference type="NCBI Taxonomy" id="169760"/>
    <lineage>
        <taxon>Bacteria</taxon>
        <taxon>Bacillati</taxon>
        <taxon>Bacillota</taxon>
        <taxon>Bacilli</taxon>
        <taxon>Bacillales</taxon>
        <taxon>Paenibacillaceae</taxon>
        <taxon>Paenibacillus</taxon>
    </lineage>
</organism>
<reference evidence="2 3" key="1">
    <citation type="submission" date="2014-08" db="EMBL/GenBank/DDBJ databases">
        <title>Comparative genomics of the Paenibacillus odorifer group.</title>
        <authorList>
            <person name="den Bakker H.C."/>
            <person name="Tsai Y.-C."/>
            <person name="Martin N."/>
            <person name="Korlach J."/>
            <person name="Wiedmann M."/>
        </authorList>
    </citation>
    <scope>NUCLEOTIDE SEQUENCE [LARGE SCALE GENOMIC DNA]</scope>
    <source>
        <strain evidence="2 3">DSM 14472</strain>
    </source>
</reference>
<evidence type="ECO:0000259" key="1">
    <source>
        <dbReference type="Pfam" id="PF23961"/>
    </source>
</evidence>
<dbReference type="STRING" id="169760.PSTEL_00645"/>
<dbReference type="Proteomes" id="UP000029507">
    <property type="component" value="Chromosome"/>
</dbReference>
<evidence type="ECO:0000313" key="3">
    <source>
        <dbReference type="Proteomes" id="UP000029507"/>
    </source>
</evidence>
<dbReference type="AlphaFoldDB" id="A0A089LJY9"/>
<dbReference type="HOGENOM" id="CLU_127587_0_0_9"/>
<accession>A0A089LJY9</accession>
<sequence>MLPFKQIRLTIARGLKAAAGVPAIPLNDNGDIPKGSFLTYSFSEFGDTDDARPIITQEGDKSIRSKAVTFTVSVLSYADSVDDSVENAMKAQDWFKVAGAEQLRDTLDVVVVRVGSVENRDINIGEEWERRQGFEVDLRATDVVESTLNWIETAPITKE</sequence>
<dbReference type="NCBIfam" id="NF047498">
    <property type="entry name" value="LIC_12616_fam"/>
    <property type="match status" value="1"/>
</dbReference>
<gene>
    <name evidence="2" type="ORF">PSTEL_00645</name>
</gene>
<dbReference type="RefSeq" id="WP_038692908.1">
    <property type="nucleotide sequence ID" value="NZ_CP009286.1"/>
</dbReference>
<dbReference type="KEGG" id="pste:PSTEL_00645"/>
<dbReference type="Pfam" id="PF23961">
    <property type="entry name" value="Phage_tail_terminator_9"/>
    <property type="match status" value="1"/>
</dbReference>
<keyword evidence="3" id="KW-1185">Reference proteome</keyword>
<protein>
    <recommendedName>
        <fullName evidence="1">Phage neck terminator protein gp12-like domain-containing protein</fullName>
    </recommendedName>
</protein>
<name>A0A089LJY9_9BACL</name>